<dbReference type="PANTHER" id="PTHR40698:SF1">
    <property type="entry name" value="FLAGELLA-RELATED PROTEIN D-RELATED"/>
    <property type="match status" value="1"/>
</dbReference>
<organism evidence="5 6">
    <name type="scientific">Natronomonas moolapensis (strain DSM 18674 / CECT 7526 / JCM 14361 / 8.8.11)</name>
    <dbReference type="NCBI Taxonomy" id="268739"/>
    <lineage>
        <taxon>Archaea</taxon>
        <taxon>Methanobacteriati</taxon>
        <taxon>Methanobacteriota</taxon>
        <taxon>Stenosarchaea group</taxon>
        <taxon>Halobacteria</taxon>
        <taxon>Halobacteriales</taxon>
        <taxon>Natronomonadaceae</taxon>
        <taxon>Natronomonas</taxon>
    </lineage>
</organism>
<dbReference type="InterPro" id="IPR006752">
    <property type="entry name" value="Arch_fla_DE"/>
</dbReference>
<dbReference type="GO" id="GO:0097589">
    <property type="term" value="C:archaeal-type flagellum"/>
    <property type="evidence" value="ECO:0007669"/>
    <property type="project" value="UniProtKB-SubCell"/>
</dbReference>
<dbReference type="PANTHER" id="PTHR40698">
    <property type="entry name" value="FLAGELLA-RELATED PROTEIN E-RELATED-RELATED"/>
    <property type="match status" value="1"/>
</dbReference>
<evidence type="ECO:0000256" key="1">
    <source>
        <dbReference type="ARBA" id="ARBA00004618"/>
    </source>
</evidence>
<feature type="domain" description="Archaeal flagella protein FlaD/E" evidence="4">
    <location>
        <begin position="198"/>
        <end position="288"/>
    </location>
</feature>
<dbReference type="EMBL" id="HF582854">
    <property type="protein sequence ID" value="CCQ36944.1"/>
    <property type="molecule type" value="Genomic_DNA"/>
</dbReference>
<keyword evidence="2" id="KW-0974">Archaeal flagellum</keyword>
<dbReference type="STRING" id="268739.Nmlp_2792"/>
<dbReference type="AlphaFoldDB" id="M1XRP5"/>
<keyword evidence="6" id="KW-1185">Reference proteome</keyword>
<comment type="subcellular location">
    <subcellularLocation>
        <location evidence="1">Archaeal flagellum</location>
    </subcellularLocation>
</comment>
<evidence type="ECO:0000256" key="3">
    <source>
        <dbReference type="SAM" id="MobiDB-lite"/>
    </source>
</evidence>
<dbReference type="Proteomes" id="UP000011867">
    <property type="component" value="Chromosome"/>
</dbReference>
<sequence length="292" mass="31596">MTGPLNPRRYDLGELRDAARDPSGRSEADGSDPQRPDGGRRDAATSVDGDRGDGGQSVPVEPTTPRPTGTPPRESDAGRAADAVDRSRRHEPAESRDTGAVSGSEAGHRTPEPDRGRAAADTAERHEPADEVESYLRSRHRRRDTGERRSEHHSHPAGDRAASRPDRRRATSRPERPGDGRPPNAAALLSELSGPDVSKPYLDRLPDAYTAQLEVFEWLEELLTAAGRDGALSALEYYESIGWLSERSREELEDVASGLSDPAPEAAAPSLGIEDHRGSLVYIARLAGRRNG</sequence>
<dbReference type="HOGENOM" id="CLU_951929_0_0_2"/>
<feature type="region of interest" description="Disordered" evidence="3">
    <location>
        <begin position="1"/>
        <end position="202"/>
    </location>
</feature>
<feature type="compositionally biased region" description="Basic and acidic residues" evidence="3">
    <location>
        <begin position="144"/>
        <end position="179"/>
    </location>
</feature>
<feature type="compositionally biased region" description="Basic and acidic residues" evidence="3">
    <location>
        <begin position="8"/>
        <end position="53"/>
    </location>
</feature>
<dbReference type="Pfam" id="PF04659">
    <property type="entry name" value="Arch_fla_DE"/>
    <property type="match status" value="1"/>
</dbReference>
<dbReference type="eggNOG" id="arCOG02964">
    <property type="taxonomic scope" value="Archaea"/>
</dbReference>
<dbReference type="GO" id="GO:0097588">
    <property type="term" value="P:archaeal or bacterial-type flagellum-dependent cell motility"/>
    <property type="evidence" value="ECO:0007669"/>
    <property type="project" value="InterPro"/>
</dbReference>
<evidence type="ECO:0000259" key="4">
    <source>
        <dbReference type="Pfam" id="PF04659"/>
    </source>
</evidence>
<proteinExistence type="predicted"/>
<feature type="compositionally biased region" description="Basic and acidic residues" evidence="3">
    <location>
        <begin position="106"/>
        <end position="129"/>
    </location>
</feature>
<dbReference type="InterPro" id="IPR052494">
    <property type="entry name" value="Flagella_assembly_related"/>
</dbReference>
<evidence type="ECO:0000313" key="6">
    <source>
        <dbReference type="Proteomes" id="UP000011867"/>
    </source>
</evidence>
<dbReference type="OrthoDB" id="121879at2157"/>
<evidence type="ECO:0000256" key="2">
    <source>
        <dbReference type="ARBA" id="ARBA00022440"/>
    </source>
</evidence>
<reference evidence="5 6" key="1">
    <citation type="journal article" date="2013" name="Genome Announc.">
        <title>Genome of the haloarchaeon Natronomonas moolapensis, a neutrophilic member of a previously haloalkaliphilic genus.</title>
        <authorList>
            <person name="Dyall-Smith M.L."/>
            <person name="Pfeiffer F."/>
            <person name="Oberwinkler T."/>
            <person name="Klee K."/>
            <person name="Rampp M."/>
            <person name="Palm P."/>
            <person name="Gross K."/>
            <person name="Schuster S.C."/>
            <person name="Oesterhelt D."/>
        </authorList>
    </citation>
    <scope>NUCLEOTIDE SEQUENCE [LARGE SCALE GENOMIC DNA]</scope>
    <source>
        <strain evidence="6">DSM 18674 / JCM 14361 / 8.8.11</strain>
    </source>
</reference>
<accession>M1XRP5</accession>
<feature type="compositionally biased region" description="Basic and acidic residues" evidence="3">
    <location>
        <begin position="73"/>
        <end position="97"/>
    </location>
</feature>
<name>M1XRP5_NATM8</name>
<dbReference type="GeneID" id="14651510"/>
<gene>
    <name evidence="5" type="primary">flaD</name>
    <name evidence="5" type="ordered locus">Nmlp_2792</name>
</gene>
<evidence type="ECO:0000313" key="5">
    <source>
        <dbReference type="EMBL" id="CCQ36944.1"/>
    </source>
</evidence>
<dbReference type="KEGG" id="nmo:Nmlp_2792"/>
<protein>
    <submittedName>
        <fullName evidence="5">Fla cluster protein FlaD</fullName>
    </submittedName>
</protein>
<dbReference type="RefSeq" id="WP_015409710.1">
    <property type="nucleotide sequence ID" value="NC_020388.1"/>
</dbReference>